<dbReference type="SUPFAM" id="SSF47384">
    <property type="entry name" value="Homodimeric domain of signal transducing histidine kinase"/>
    <property type="match status" value="1"/>
</dbReference>
<gene>
    <name evidence="13" type="primary">creC</name>
    <name evidence="13" type="ORF">GCM10009107_10680</name>
</gene>
<dbReference type="InterPro" id="IPR005467">
    <property type="entry name" value="His_kinase_dom"/>
</dbReference>
<keyword evidence="10" id="KW-0472">Membrane</keyword>
<dbReference type="SUPFAM" id="SSF103190">
    <property type="entry name" value="Sensory domain-like"/>
    <property type="match status" value="1"/>
</dbReference>
<evidence type="ECO:0000259" key="12">
    <source>
        <dbReference type="PROSITE" id="PS50885"/>
    </source>
</evidence>
<dbReference type="PANTHER" id="PTHR45436">
    <property type="entry name" value="SENSOR HISTIDINE KINASE YKOH"/>
    <property type="match status" value="1"/>
</dbReference>
<reference evidence="14" key="1">
    <citation type="journal article" date="2019" name="Int. J. Syst. Evol. Microbiol.">
        <title>The Global Catalogue of Microorganisms (GCM) 10K type strain sequencing project: providing services to taxonomists for standard genome sequencing and annotation.</title>
        <authorList>
            <consortium name="The Broad Institute Genomics Platform"/>
            <consortium name="The Broad Institute Genome Sequencing Center for Infectious Disease"/>
            <person name="Wu L."/>
            <person name="Ma J."/>
        </authorList>
    </citation>
    <scope>NUCLEOTIDE SEQUENCE [LARGE SCALE GENOMIC DNA]</scope>
    <source>
        <strain evidence="14">JCM 15503</strain>
    </source>
</reference>
<evidence type="ECO:0000256" key="2">
    <source>
        <dbReference type="ARBA" id="ARBA00004370"/>
    </source>
</evidence>
<evidence type="ECO:0000256" key="1">
    <source>
        <dbReference type="ARBA" id="ARBA00000085"/>
    </source>
</evidence>
<dbReference type="Pfam" id="PF02518">
    <property type="entry name" value="HATPase_c"/>
    <property type="match status" value="1"/>
</dbReference>
<comment type="catalytic activity">
    <reaction evidence="1">
        <text>ATP + protein L-histidine = ADP + protein N-phospho-L-histidine.</text>
        <dbReference type="EC" id="2.7.13.3"/>
    </reaction>
</comment>
<evidence type="ECO:0000256" key="6">
    <source>
        <dbReference type="ARBA" id="ARBA00022692"/>
    </source>
</evidence>
<accession>A0ABP3UY58</accession>
<evidence type="ECO:0000256" key="5">
    <source>
        <dbReference type="ARBA" id="ARBA00022679"/>
    </source>
</evidence>
<dbReference type="SMART" id="SM00304">
    <property type="entry name" value="HAMP"/>
    <property type="match status" value="1"/>
</dbReference>
<organism evidence="13 14">
    <name type="scientific">Ideonella azotifigens</name>
    <dbReference type="NCBI Taxonomy" id="513160"/>
    <lineage>
        <taxon>Bacteria</taxon>
        <taxon>Pseudomonadati</taxon>
        <taxon>Pseudomonadota</taxon>
        <taxon>Betaproteobacteria</taxon>
        <taxon>Burkholderiales</taxon>
        <taxon>Sphaerotilaceae</taxon>
        <taxon>Ideonella</taxon>
    </lineage>
</organism>
<dbReference type="NCBIfam" id="NF008312">
    <property type="entry name" value="PRK11100.1"/>
    <property type="match status" value="1"/>
</dbReference>
<keyword evidence="9" id="KW-0902">Two-component regulatory system</keyword>
<protein>
    <recommendedName>
        <fullName evidence="3">histidine kinase</fullName>
        <ecNumber evidence="3">2.7.13.3</ecNumber>
    </recommendedName>
</protein>
<dbReference type="GO" id="GO:0016301">
    <property type="term" value="F:kinase activity"/>
    <property type="evidence" value="ECO:0007669"/>
    <property type="project" value="UniProtKB-KW"/>
</dbReference>
<proteinExistence type="predicted"/>
<comment type="caution">
    <text evidence="13">The sequence shown here is derived from an EMBL/GenBank/DDBJ whole genome shotgun (WGS) entry which is preliminary data.</text>
</comment>
<keyword evidence="8 10" id="KW-1133">Transmembrane helix</keyword>
<dbReference type="EMBL" id="BAAAEW010000004">
    <property type="protein sequence ID" value="GAA0744783.1"/>
    <property type="molecule type" value="Genomic_DNA"/>
</dbReference>
<evidence type="ECO:0000256" key="9">
    <source>
        <dbReference type="ARBA" id="ARBA00023012"/>
    </source>
</evidence>
<dbReference type="InterPro" id="IPR036097">
    <property type="entry name" value="HisK_dim/P_sf"/>
</dbReference>
<dbReference type="InterPro" id="IPR008358">
    <property type="entry name" value="Sig_transdc_His_kin/Pase_MprB"/>
</dbReference>
<dbReference type="PROSITE" id="PS50109">
    <property type="entry name" value="HIS_KIN"/>
    <property type="match status" value="1"/>
</dbReference>
<feature type="transmembrane region" description="Helical" evidence="10">
    <location>
        <begin position="189"/>
        <end position="212"/>
    </location>
</feature>
<evidence type="ECO:0000313" key="13">
    <source>
        <dbReference type="EMBL" id="GAA0744783.1"/>
    </source>
</evidence>
<feature type="domain" description="HAMP" evidence="12">
    <location>
        <begin position="209"/>
        <end position="262"/>
    </location>
</feature>
<keyword evidence="4" id="KW-0597">Phosphoprotein</keyword>
<dbReference type="PROSITE" id="PS50885">
    <property type="entry name" value="HAMP"/>
    <property type="match status" value="1"/>
</dbReference>
<comment type="subcellular location">
    <subcellularLocation>
        <location evidence="2">Membrane</location>
    </subcellularLocation>
</comment>
<dbReference type="RefSeq" id="WP_231010598.1">
    <property type="nucleotide sequence ID" value="NZ_BAAAEW010000004.1"/>
</dbReference>
<dbReference type="Pfam" id="PF00512">
    <property type="entry name" value="HisKA"/>
    <property type="match status" value="1"/>
</dbReference>
<dbReference type="SMART" id="SM00387">
    <property type="entry name" value="HATPase_c"/>
    <property type="match status" value="1"/>
</dbReference>
<dbReference type="Gene3D" id="1.10.287.130">
    <property type="match status" value="1"/>
</dbReference>
<dbReference type="InterPro" id="IPR003594">
    <property type="entry name" value="HATPase_dom"/>
</dbReference>
<dbReference type="InterPro" id="IPR050428">
    <property type="entry name" value="TCS_sensor_his_kinase"/>
</dbReference>
<evidence type="ECO:0000256" key="7">
    <source>
        <dbReference type="ARBA" id="ARBA00022777"/>
    </source>
</evidence>
<dbReference type="Gene3D" id="6.10.340.10">
    <property type="match status" value="1"/>
</dbReference>
<dbReference type="InterPro" id="IPR003661">
    <property type="entry name" value="HisK_dim/P_dom"/>
</dbReference>
<dbReference type="Gene3D" id="3.30.565.10">
    <property type="entry name" value="Histidine kinase-like ATPase, C-terminal domain"/>
    <property type="match status" value="1"/>
</dbReference>
<feature type="domain" description="Histidine kinase" evidence="11">
    <location>
        <begin position="269"/>
        <end position="480"/>
    </location>
</feature>
<dbReference type="EC" id="2.7.13.3" evidence="3"/>
<dbReference type="Proteomes" id="UP001500279">
    <property type="component" value="Unassembled WGS sequence"/>
</dbReference>
<sequence>MRLGLRLLGGFLLISGLAAFFVLRVFLAEIKPSVREVMEDILVDSANLLAESAADDLAVLPPGGTLAGSAFARQVQAYASRPVDAKIWGLDKRSLDFRVYVTDAAGRVVFDSAPTPATGADYSRWRDVSRTLRGEYGARATREVQADDRTSVMYVAAPVQRGGKLLGVLTVGKPMATVQPFIDRAEQKIFWAGVWLLGLSLAIGLLVTWWAVHSVRRLRGYALSVGTHDTATAPRPPDLPGELGELAQAMDRMRLRLEGREQLAHDVRALTHELKSPLTAIQGAAELLGDELPAPDRQRFALQIDDQVDRLRDLVDSALELSKLESRQTPAHREAVDLVALSEQVLAQHQASLSQAGLQVQWLSQERVTLQGDAEALSLALSNLVANACRHGAAGGLLELSVRREGRELRWSLRDHGPGVPAYALPQLGQRFFATVSPRDGRKGSGLGLAIVGQVMALHAGRWQAENCQPGLRVTLRFPL</sequence>
<evidence type="ECO:0000313" key="14">
    <source>
        <dbReference type="Proteomes" id="UP001500279"/>
    </source>
</evidence>
<dbReference type="InterPro" id="IPR036890">
    <property type="entry name" value="HATPase_C_sf"/>
</dbReference>
<keyword evidence="5" id="KW-0808">Transferase</keyword>
<evidence type="ECO:0000259" key="11">
    <source>
        <dbReference type="PROSITE" id="PS50109"/>
    </source>
</evidence>
<name>A0ABP3UY58_9BURK</name>
<dbReference type="Gene3D" id="3.30.450.20">
    <property type="entry name" value="PAS domain"/>
    <property type="match status" value="1"/>
</dbReference>
<dbReference type="SUPFAM" id="SSF55874">
    <property type="entry name" value="ATPase domain of HSP90 chaperone/DNA topoisomerase II/histidine kinase"/>
    <property type="match status" value="1"/>
</dbReference>
<keyword evidence="14" id="KW-1185">Reference proteome</keyword>
<evidence type="ECO:0000256" key="4">
    <source>
        <dbReference type="ARBA" id="ARBA00022553"/>
    </source>
</evidence>
<dbReference type="SMART" id="SM00388">
    <property type="entry name" value="HisKA"/>
    <property type="match status" value="1"/>
</dbReference>
<keyword evidence="7 13" id="KW-0418">Kinase</keyword>
<evidence type="ECO:0000256" key="10">
    <source>
        <dbReference type="SAM" id="Phobius"/>
    </source>
</evidence>
<evidence type="ECO:0000256" key="8">
    <source>
        <dbReference type="ARBA" id="ARBA00022989"/>
    </source>
</evidence>
<dbReference type="InterPro" id="IPR029151">
    <property type="entry name" value="Sensor-like_sf"/>
</dbReference>
<dbReference type="Pfam" id="PF00672">
    <property type="entry name" value="HAMP"/>
    <property type="match status" value="1"/>
</dbReference>
<evidence type="ECO:0000256" key="3">
    <source>
        <dbReference type="ARBA" id="ARBA00012438"/>
    </source>
</evidence>
<keyword evidence="6 10" id="KW-0812">Transmembrane</keyword>
<dbReference type="InterPro" id="IPR003660">
    <property type="entry name" value="HAMP_dom"/>
</dbReference>
<dbReference type="CDD" id="cd00082">
    <property type="entry name" value="HisKA"/>
    <property type="match status" value="1"/>
</dbReference>
<dbReference type="PRINTS" id="PR01780">
    <property type="entry name" value="LANTIREGPROT"/>
</dbReference>
<dbReference type="PANTHER" id="PTHR45436:SF10">
    <property type="entry name" value="HISTIDINE KINASE"/>
    <property type="match status" value="1"/>
</dbReference>